<dbReference type="PANTHER" id="PTHR22878:SF71">
    <property type="entry name" value="DYNEIN, AXONEMAL, HEAVY CHAIN 3"/>
    <property type="match status" value="1"/>
</dbReference>
<dbReference type="InterPro" id="IPR041658">
    <property type="entry name" value="AAA_lid_11"/>
</dbReference>
<dbReference type="Pfam" id="PF18198">
    <property type="entry name" value="AAA_lid_11"/>
    <property type="match status" value="1"/>
</dbReference>
<proteinExistence type="predicted"/>
<dbReference type="AlphaFoldDB" id="A0AAD9N2X0"/>
<feature type="domain" description="Dynein heavy chain region D6 P-loop" evidence="1">
    <location>
        <begin position="1"/>
        <end position="69"/>
    </location>
</feature>
<dbReference type="GO" id="GO:0045505">
    <property type="term" value="F:dynein intermediate chain binding"/>
    <property type="evidence" value="ECO:0007669"/>
    <property type="project" value="InterPro"/>
</dbReference>
<dbReference type="Proteomes" id="UP001209878">
    <property type="component" value="Unassembled WGS sequence"/>
</dbReference>
<evidence type="ECO:0000313" key="3">
    <source>
        <dbReference type="EMBL" id="KAK2153041.1"/>
    </source>
</evidence>
<sequence>MIQEALDSGTWVLLQNCHVASSWLSRLENICQEVITDANRTKPTFRLWLTSYPSPAFPVSILQNSVKMTNEPPKGLRANLLRSYLNDPISDPDFFNGSNKPEVFHKLLFSLCFFHALIQERIKFAALGWNIPYEFNESDLRISVRQLEMFIDAYDEPPLVALTYLTGECNYGGRVTDDRDRRLILSLLSIFYCSDVIDDDNYKLSTSGLYSVPASGSYETFLAYIRSLPHTPHPEVIIDTPTHRHTCGKDKQGIVMDTLNRNVNLIIITSIKNVLHF</sequence>
<dbReference type="Gene3D" id="3.40.50.300">
    <property type="entry name" value="P-loop containing nucleotide triphosphate hydrolases"/>
    <property type="match status" value="1"/>
</dbReference>
<dbReference type="PANTHER" id="PTHR22878">
    <property type="entry name" value="DYNEIN HEAVY CHAIN 6, AXONEMAL-LIKE-RELATED"/>
    <property type="match status" value="1"/>
</dbReference>
<dbReference type="InterPro" id="IPR027417">
    <property type="entry name" value="P-loop_NTPase"/>
</dbReference>
<dbReference type="GO" id="GO:0007018">
    <property type="term" value="P:microtubule-based movement"/>
    <property type="evidence" value="ECO:0007669"/>
    <property type="project" value="InterPro"/>
</dbReference>
<dbReference type="GO" id="GO:0030286">
    <property type="term" value="C:dynein complex"/>
    <property type="evidence" value="ECO:0007669"/>
    <property type="project" value="InterPro"/>
</dbReference>
<organism evidence="3 4">
    <name type="scientific">Ridgeia piscesae</name>
    <name type="common">Tubeworm</name>
    <dbReference type="NCBI Taxonomy" id="27915"/>
    <lineage>
        <taxon>Eukaryota</taxon>
        <taxon>Metazoa</taxon>
        <taxon>Spiralia</taxon>
        <taxon>Lophotrochozoa</taxon>
        <taxon>Annelida</taxon>
        <taxon>Polychaeta</taxon>
        <taxon>Sedentaria</taxon>
        <taxon>Canalipalpata</taxon>
        <taxon>Sabellida</taxon>
        <taxon>Siboglinidae</taxon>
        <taxon>Ridgeia</taxon>
    </lineage>
</organism>
<evidence type="ECO:0000313" key="4">
    <source>
        <dbReference type="Proteomes" id="UP001209878"/>
    </source>
</evidence>
<dbReference type="InterPro" id="IPR026983">
    <property type="entry name" value="DHC"/>
</dbReference>
<dbReference type="FunFam" id="1.10.8.720:FF:000001">
    <property type="entry name" value="dynein heavy chain 7, axonemal"/>
    <property type="match status" value="1"/>
</dbReference>
<reference evidence="3" key="1">
    <citation type="journal article" date="2023" name="Mol. Biol. Evol.">
        <title>Third-Generation Sequencing Reveals the Adaptive Role of the Epigenome in Three Deep-Sea Polychaetes.</title>
        <authorList>
            <person name="Perez M."/>
            <person name="Aroh O."/>
            <person name="Sun Y."/>
            <person name="Lan Y."/>
            <person name="Juniper S.K."/>
            <person name="Young C.R."/>
            <person name="Angers B."/>
            <person name="Qian P.Y."/>
        </authorList>
    </citation>
    <scope>NUCLEOTIDE SEQUENCE</scope>
    <source>
        <strain evidence="3">R07B-5</strain>
    </source>
</reference>
<dbReference type="Gene3D" id="1.10.8.720">
    <property type="entry name" value="Region D6 of dynein motor"/>
    <property type="match status" value="1"/>
</dbReference>
<comment type="caution">
    <text evidence="3">The sequence shown here is derived from an EMBL/GenBank/DDBJ whole genome shotgun (WGS) entry which is preliminary data.</text>
</comment>
<accession>A0AAD9N2X0</accession>
<gene>
    <name evidence="3" type="ORF">NP493_2361g00001</name>
</gene>
<dbReference type="InterPro" id="IPR004273">
    <property type="entry name" value="Dynein_heavy_D6_P-loop"/>
</dbReference>
<evidence type="ECO:0000259" key="1">
    <source>
        <dbReference type="Pfam" id="PF03028"/>
    </source>
</evidence>
<dbReference type="GO" id="GO:0051959">
    <property type="term" value="F:dynein light intermediate chain binding"/>
    <property type="evidence" value="ECO:0007669"/>
    <property type="project" value="InterPro"/>
</dbReference>
<dbReference type="Pfam" id="PF03028">
    <property type="entry name" value="Dynein_heavy"/>
    <property type="match status" value="1"/>
</dbReference>
<evidence type="ECO:0008006" key="5">
    <source>
        <dbReference type="Google" id="ProtNLM"/>
    </source>
</evidence>
<dbReference type="InterPro" id="IPR042219">
    <property type="entry name" value="AAA_lid_11_sf"/>
</dbReference>
<dbReference type="GO" id="GO:0008569">
    <property type="term" value="F:minus-end-directed microtubule motor activity"/>
    <property type="evidence" value="ECO:0007669"/>
    <property type="project" value="InterPro"/>
</dbReference>
<keyword evidence="4" id="KW-1185">Reference proteome</keyword>
<dbReference type="EMBL" id="JAODUO010002364">
    <property type="protein sequence ID" value="KAK2153041.1"/>
    <property type="molecule type" value="Genomic_DNA"/>
</dbReference>
<protein>
    <recommendedName>
        <fullName evidence="5">Dynein heavy chain</fullName>
    </recommendedName>
</protein>
<name>A0AAD9N2X0_RIDPI</name>
<feature type="domain" description="Dynein heavy chain AAA lid" evidence="2">
    <location>
        <begin position="104"/>
        <end position="237"/>
    </location>
</feature>
<evidence type="ECO:0000259" key="2">
    <source>
        <dbReference type="Pfam" id="PF18198"/>
    </source>
</evidence>